<evidence type="ECO:0000256" key="2">
    <source>
        <dbReference type="ARBA" id="ARBA00009077"/>
    </source>
</evidence>
<keyword evidence="6" id="KW-1185">Reference proteome</keyword>
<comment type="caution">
    <text evidence="5">The sequence shown here is derived from an EMBL/GenBank/DDBJ whole genome shotgun (WGS) entry which is preliminary data.</text>
</comment>
<dbReference type="PANTHER" id="PTHR11808">
    <property type="entry name" value="TRANS-SULFURATION ENZYME FAMILY MEMBER"/>
    <property type="match status" value="1"/>
</dbReference>
<protein>
    <submittedName>
        <fullName evidence="5">Cystathionine gamma-synthase/cystathionine gamma-lyase</fullName>
        <ecNumber evidence="5">2.5.1.48</ecNumber>
        <ecNumber evidence="5">4.4.1.1</ecNumber>
    </submittedName>
</protein>
<keyword evidence="5" id="KW-0808">Transferase</keyword>
<evidence type="ECO:0000256" key="4">
    <source>
        <dbReference type="RuleBase" id="RU362118"/>
    </source>
</evidence>
<dbReference type="InterPro" id="IPR015424">
    <property type="entry name" value="PyrdxlP-dep_Trfase"/>
</dbReference>
<dbReference type="PANTHER" id="PTHR11808:SF15">
    <property type="entry name" value="CYSTATHIONINE GAMMA-LYASE"/>
    <property type="match status" value="1"/>
</dbReference>
<name>A0ABU1R7P2_9BACT</name>
<dbReference type="Proteomes" id="UP001264980">
    <property type="component" value="Unassembled WGS sequence"/>
</dbReference>
<keyword evidence="5" id="KW-0456">Lyase</keyword>
<evidence type="ECO:0000313" key="5">
    <source>
        <dbReference type="EMBL" id="MDR6809430.1"/>
    </source>
</evidence>
<dbReference type="Pfam" id="PF01053">
    <property type="entry name" value="Cys_Met_Meta_PP"/>
    <property type="match status" value="1"/>
</dbReference>
<dbReference type="EMBL" id="JAVDTI010000009">
    <property type="protein sequence ID" value="MDR6809430.1"/>
    <property type="molecule type" value="Genomic_DNA"/>
</dbReference>
<gene>
    <name evidence="5" type="ORF">J2W84_006501</name>
</gene>
<dbReference type="SUPFAM" id="SSF53383">
    <property type="entry name" value="PLP-dependent transferases"/>
    <property type="match status" value="1"/>
</dbReference>
<dbReference type="Gene3D" id="3.90.1150.10">
    <property type="entry name" value="Aspartate Aminotransferase, domain 1"/>
    <property type="match status" value="1"/>
</dbReference>
<comment type="similarity">
    <text evidence="2 4">Belongs to the trans-sulfuration enzymes family.</text>
</comment>
<sequence length="381" mass="41579">MKFATKAIHAGVEPDPSTGAIMTPIYQTSTYVQESPGKHKGYEYARSSNPTRTALQKALAALENGSHGICYASGLSATDAVLKLFKPGDEIIAPSDIYGGTYRLMKRIFEPLGIVFKFVDIEEVGQIDRLLSKNTKLVWLETPTNPLLKIIDIEQITRICKERNVLTCVDNTFASPYLQNPLDLGADIVMHSVTKYLGGHSDTVMGALVTSNDELASQLKFIQNASGAVPGPQDCFLVLRGIKTLHIRMQRHCENAGQVAVWLAAHPKVGKVYYPGLPDHPGHALAGRQMRGFGGVVSFELKDDSYEKAVRTMERMEIFALGESLGGVESLCTHPASMSHGGMPREERLKIGLKDTLIRLSVGIEDVEDLIADLDQAIGTD</sequence>
<organism evidence="5 6">
    <name type="scientific">Dyadobacter fermentans</name>
    <dbReference type="NCBI Taxonomy" id="94254"/>
    <lineage>
        <taxon>Bacteria</taxon>
        <taxon>Pseudomonadati</taxon>
        <taxon>Bacteroidota</taxon>
        <taxon>Cytophagia</taxon>
        <taxon>Cytophagales</taxon>
        <taxon>Spirosomataceae</taxon>
        <taxon>Dyadobacter</taxon>
    </lineage>
</organism>
<dbReference type="RefSeq" id="WP_309992863.1">
    <property type="nucleotide sequence ID" value="NZ_JAVDTI010000009.1"/>
</dbReference>
<dbReference type="NCBIfam" id="NF005871">
    <property type="entry name" value="PRK07811.1"/>
    <property type="match status" value="1"/>
</dbReference>
<dbReference type="CDD" id="cd00614">
    <property type="entry name" value="CGS_like"/>
    <property type="match status" value="1"/>
</dbReference>
<dbReference type="InterPro" id="IPR000277">
    <property type="entry name" value="Cys/Met-Metab_PyrdxlP-dep_enz"/>
</dbReference>
<comment type="cofactor">
    <cofactor evidence="1 4">
        <name>pyridoxal 5'-phosphate</name>
        <dbReference type="ChEBI" id="CHEBI:597326"/>
    </cofactor>
</comment>
<dbReference type="PIRSF" id="PIRSF001434">
    <property type="entry name" value="CGS"/>
    <property type="match status" value="1"/>
</dbReference>
<evidence type="ECO:0000256" key="1">
    <source>
        <dbReference type="ARBA" id="ARBA00001933"/>
    </source>
</evidence>
<dbReference type="InterPro" id="IPR015422">
    <property type="entry name" value="PyrdxlP-dep_Trfase_small"/>
</dbReference>
<accession>A0ABU1R7P2</accession>
<proteinExistence type="inferred from homology"/>
<dbReference type="GO" id="GO:0016829">
    <property type="term" value="F:lyase activity"/>
    <property type="evidence" value="ECO:0007669"/>
    <property type="project" value="UniProtKB-KW"/>
</dbReference>
<dbReference type="EC" id="4.4.1.1" evidence="5"/>
<evidence type="ECO:0000313" key="6">
    <source>
        <dbReference type="Proteomes" id="UP001264980"/>
    </source>
</evidence>
<evidence type="ECO:0000256" key="3">
    <source>
        <dbReference type="ARBA" id="ARBA00022898"/>
    </source>
</evidence>
<dbReference type="InterPro" id="IPR015421">
    <property type="entry name" value="PyrdxlP-dep_Trfase_major"/>
</dbReference>
<dbReference type="EC" id="2.5.1.48" evidence="5"/>
<reference evidence="5 6" key="1">
    <citation type="submission" date="2023-07" db="EMBL/GenBank/DDBJ databases">
        <title>Sorghum-associated microbial communities from plants grown in Nebraska, USA.</title>
        <authorList>
            <person name="Schachtman D."/>
        </authorList>
    </citation>
    <scope>NUCLEOTIDE SEQUENCE [LARGE SCALE GENOMIC DNA]</scope>
    <source>
        <strain evidence="5 6">BE57</strain>
    </source>
</reference>
<dbReference type="Gene3D" id="3.40.640.10">
    <property type="entry name" value="Type I PLP-dependent aspartate aminotransferase-like (Major domain)"/>
    <property type="match status" value="1"/>
</dbReference>
<dbReference type="GO" id="GO:0003962">
    <property type="term" value="F:cystathionine gamma-synthase activity"/>
    <property type="evidence" value="ECO:0007669"/>
    <property type="project" value="UniProtKB-EC"/>
</dbReference>
<keyword evidence="3 4" id="KW-0663">Pyridoxal phosphate</keyword>